<evidence type="ECO:0000313" key="3">
    <source>
        <dbReference type="Proteomes" id="UP000749646"/>
    </source>
</evidence>
<protein>
    <submittedName>
        <fullName evidence="2">Uncharacterized protein</fullName>
    </submittedName>
</protein>
<gene>
    <name evidence="2" type="ORF">BGZ65_004214</name>
</gene>
<evidence type="ECO:0000256" key="1">
    <source>
        <dbReference type="SAM" id="MobiDB-lite"/>
    </source>
</evidence>
<dbReference type="EMBL" id="JAAAHW010003731">
    <property type="protein sequence ID" value="KAF9981196.1"/>
    <property type="molecule type" value="Genomic_DNA"/>
</dbReference>
<organism evidence="2 3">
    <name type="scientific">Modicella reniformis</name>
    <dbReference type="NCBI Taxonomy" id="1440133"/>
    <lineage>
        <taxon>Eukaryota</taxon>
        <taxon>Fungi</taxon>
        <taxon>Fungi incertae sedis</taxon>
        <taxon>Mucoromycota</taxon>
        <taxon>Mortierellomycotina</taxon>
        <taxon>Mortierellomycetes</taxon>
        <taxon>Mortierellales</taxon>
        <taxon>Mortierellaceae</taxon>
        <taxon>Modicella</taxon>
    </lineage>
</organism>
<feature type="region of interest" description="Disordered" evidence="1">
    <location>
        <begin position="1"/>
        <end position="44"/>
    </location>
</feature>
<dbReference type="AlphaFoldDB" id="A0A9P6SMC1"/>
<evidence type="ECO:0000313" key="2">
    <source>
        <dbReference type="EMBL" id="KAF9981196.1"/>
    </source>
</evidence>
<comment type="caution">
    <text evidence="2">The sequence shown here is derived from an EMBL/GenBank/DDBJ whole genome shotgun (WGS) entry which is preliminary data.</text>
</comment>
<name>A0A9P6SMC1_9FUNG</name>
<feature type="compositionally biased region" description="Acidic residues" evidence="1">
    <location>
        <begin position="34"/>
        <end position="43"/>
    </location>
</feature>
<keyword evidence="3" id="KW-1185">Reference proteome</keyword>
<sequence length="422" mass="47394">MLLSALAELDRKRPEQGIWDRQPFPTLGQSPPETELDGEDKDDQADLEKLLDNEQEQSAQEILEDQTSLPRSDPMLVNKNTTTPSHVPFTFVSLCSVYVIIEKYTLQQVQEAAFEDHDFTAELNVVKILANLLQPFTPRRWKTNDGAMSSSRRIAPHVSTGDVHALQLGAMQLFEALCSADENHFDVNDIYGNPLTNVYNVTSPKGNKDAVFAAFFDVPKINQICQAHGTRFLNRQAPLGPSPETTMPLETASSTAQTTRQVIKTWSCNFGLFYSWSKTMRSRWITTPEDTISALKIQQSTRITSRQIDDISITRKLMKERERALSHSKNQEVKEALLSVSNKVAALSSATSMNQIDSAVQVRDKATKAVRKFNNTPSLTKLKRTQRHRTDRAWAKMSSNIRDHAIQNAISSAPTLEPPPQD</sequence>
<proteinExistence type="predicted"/>
<accession>A0A9P6SMC1</accession>
<reference evidence="2" key="1">
    <citation type="journal article" date="2020" name="Fungal Divers.">
        <title>Resolving the Mortierellaceae phylogeny through synthesis of multi-gene phylogenetics and phylogenomics.</title>
        <authorList>
            <person name="Vandepol N."/>
            <person name="Liber J."/>
            <person name="Desiro A."/>
            <person name="Na H."/>
            <person name="Kennedy M."/>
            <person name="Barry K."/>
            <person name="Grigoriev I.V."/>
            <person name="Miller A.N."/>
            <person name="O'Donnell K."/>
            <person name="Stajich J.E."/>
            <person name="Bonito G."/>
        </authorList>
    </citation>
    <scope>NUCLEOTIDE SEQUENCE</scope>
    <source>
        <strain evidence="2">MES-2147</strain>
    </source>
</reference>
<dbReference type="OrthoDB" id="2436324at2759"/>
<dbReference type="Proteomes" id="UP000749646">
    <property type="component" value="Unassembled WGS sequence"/>
</dbReference>